<keyword evidence="12" id="KW-0460">Magnesium</keyword>
<evidence type="ECO:0000256" key="3">
    <source>
        <dbReference type="ARBA" id="ARBA00005150"/>
    </source>
</evidence>
<comment type="catalytic activity">
    <reaction evidence="17">
        <text>(6S)-5,6,7,8-tetrahydrofolyl-(gamma-L-Glu)(n) + L-glutamate + ATP = (6S)-5,6,7,8-tetrahydrofolyl-(gamma-L-Glu)(n+1) + ADP + phosphate + H(+)</text>
        <dbReference type="Rhea" id="RHEA:10580"/>
        <dbReference type="Rhea" id="RHEA-COMP:14738"/>
        <dbReference type="Rhea" id="RHEA-COMP:14740"/>
        <dbReference type="ChEBI" id="CHEBI:15378"/>
        <dbReference type="ChEBI" id="CHEBI:29985"/>
        <dbReference type="ChEBI" id="CHEBI:30616"/>
        <dbReference type="ChEBI" id="CHEBI:43474"/>
        <dbReference type="ChEBI" id="CHEBI:141005"/>
        <dbReference type="ChEBI" id="CHEBI:456216"/>
        <dbReference type="EC" id="6.3.2.17"/>
    </reaction>
</comment>
<dbReference type="AlphaFoldDB" id="A0A0C1C421"/>
<dbReference type="OMA" id="NENYLVY"/>
<evidence type="ECO:0000256" key="6">
    <source>
        <dbReference type="ARBA" id="ARBA00013025"/>
    </source>
</evidence>
<evidence type="ECO:0000256" key="11">
    <source>
        <dbReference type="ARBA" id="ARBA00022840"/>
    </source>
</evidence>
<keyword evidence="11" id="KW-0067">ATP-binding</keyword>
<dbReference type="PATRIC" id="fig|83552.4.peg.499"/>
<keyword evidence="13" id="KW-0289">Folate biosynthesis</keyword>
<keyword evidence="9" id="KW-0479">Metal-binding</keyword>
<evidence type="ECO:0000256" key="9">
    <source>
        <dbReference type="ARBA" id="ARBA00022723"/>
    </source>
</evidence>
<evidence type="ECO:0000259" key="21">
    <source>
        <dbReference type="Pfam" id="PF02875"/>
    </source>
</evidence>
<dbReference type="SUPFAM" id="SSF53244">
    <property type="entry name" value="MurD-like peptide ligases, peptide-binding domain"/>
    <property type="match status" value="1"/>
</dbReference>
<dbReference type="Gene3D" id="3.40.1190.10">
    <property type="entry name" value="Mur-like, catalytic domain"/>
    <property type="match status" value="1"/>
</dbReference>
<comment type="pathway">
    <text evidence="3">Cofactor biosynthesis; tetrahydrofolylpolyglutamate biosynthesis.</text>
</comment>
<dbReference type="GO" id="GO:0005524">
    <property type="term" value="F:ATP binding"/>
    <property type="evidence" value="ECO:0007669"/>
    <property type="project" value="UniProtKB-KW"/>
</dbReference>
<feature type="domain" description="Mur ligase central" evidence="22">
    <location>
        <begin position="45"/>
        <end position="189"/>
    </location>
</feature>
<comment type="catalytic activity">
    <reaction evidence="19">
        <text>(6R)-5,10-methylenetetrahydrofolyl-(gamma-L-Glu)(n) + L-glutamate + ATP = (6R)-5,10-methylenetetrahydrofolyl-(gamma-L-Glu)(n+1) + ADP + phosphate + H(+)</text>
        <dbReference type="Rhea" id="RHEA:51912"/>
        <dbReference type="Rhea" id="RHEA-COMP:13257"/>
        <dbReference type="Rhea" id="RHEA-COMP:13258"/>
        <dbReference type="ChEBI" id="CHEBI:15378"/>
        <dbReference type="ChEBI" id="CHEBI:29985"/>
        <dbReference type="ChEBI" id="CHEBI:30616"/>
        <dbReference type="ChEBI" id="CHEBI:43474"/>
        <dbReference type="ChEBI" id="CHEBI:136572"/>
        <dbReference type="ChEBI" id="CHEBI:456216"/>
        <dbReference type="EC" id="6.3.2.17"/>
    </reaction>
</comment>
<comment type="similarity">
    <text evidence="4">Belongs to the folylpolyglutamate synthase family.</text>
</comment>
<evidence type="ECO:0000259" key="22">
    <source>
        <dbReference type="Pfam" id="PF08245"/>
    </source>
</evidence>
<dbReference type="Pfam" id="PF02875">
    <property type="entry name" value="Mur_ligase_C"/>
    <property type="match status" value="1"/>
</dbReference>
<dbReference type="InterPro" id="IPR036565">
    <property type="entry name" value="Mur-like_cat_sf"/>
</dbReference>
<dbReference type="InterPro" id="IPR018109">
    <property type="entry name" value="Folylpolyglutamate_synth_CS"/>
</dbReference>
<evidence type="ECO:0000256" key="16">
    <source>
        <dbReference type="ARBA" id="ARBA00032510"/>
    </source>
</evidence>
<evidence type="ECO:0000256" key="15">
    <source>
        <dbReference type="ARBA" id="ARBA00030592"/>
    </source>
</evidence>
<dbReference type="InterPro" id="IPR001645">
    <property type="entry name" value="Folylpolyglutamate_synth"/>
</dbReference>
<comment type="caution">
    <text evidence="23">The sequence shown here is derived from an EMBL/GenBank/DDBJ whole genome shotgun (WGS) entry which is preliminary data.</text>
</comment>
<dbReference type="EC" id="6.3.2.17" evidence="6"/>
<dbReference type="PANTHER" id="PTHR11136">
    <property type="entry name" value="FOLYLPOLYGLUTAMATE SYNTHASE-RELATED"/>
    <property type="match status" value="1"/>
</dbReference>
<comment type="pathway">
    <text evidence="2">Cofactor biosynthesis; tetrahydrofolate biosynthesis; 7,8-dihydrofolate from 2-amino-4-hydroxy-6-hydroxymethyl-7,8-dihydropteridine diphosphate and 4-aminobenzoate: step 2/2.</text>
</comment>
<dbReference type="NCBIfam" id="TIGR01499">
    <property type="entry name" value="folC"/>
    <property type="match status" value="1"/>
</dbReference>
<evidence type="ECO:0000256" key="4">
    <source>
        <dbReference type="ARBA" id="ARBA00008276"/>
    </source>
</evidence>
<dbReference type="GO" id="GO:0046656">
    <property type="term" value="P:folic acid biosynthetic process"/>
    <property type="evidence" value="ECO:0007669"/>
    <property type="project" value="UniProtKB-KW"/>
</dbReference>
<dbReference type="Gene3D" id="3.90.190.20">
    <property type="entry name" value="Mur ligase, C-terminal domain"/>
    <property type="match status" value="1"/>
</dbReference>
<comment type="function">
    <text evidence="1">Functions in two distinct reactions of the de novo folate biosynthetic pathway. Catalyzes the addition of a glutamate residue to dihydropteroate (7,8-dihydropteroate or H2Pte) to form dihydrofolate (7,8-dihydrofolate monoglutamate or H2Pte-Glu). Also catalyzes successive additions of L-glutamate to tetrahydrofolate or 10-formyltetrahydrofolate or 5,10-methylenetetrahydrofolate, leading to folylpolyglutamate derivatives.</text>
</comment>
<dbReference type="PROSITE" id="PS01012">
    <property type="entry name" value="FOLYLPOLYGLU_SYNT_2"/>
    <property type="match status" value="1"/>
</dbReference>
<comment type="catalytic activity">
    <reaction evidence="18">
        <text>10-formyltetrahydrofolyl-(gamma-L-Glu)(n) + L-glutamate + ATP = 10-formyltetrahydrofolyl-(gamma-L-Glu)(n+1) + ADP + phosphate + H(+)</text>
        <dbReference type="Rhea" id="RHEA:51904"/>
        <dbReference type="Rhea" id="RHEA-COMP:13088"/>
        <dbReference type="Rhea" id="RHEA-COMP:14300"/>
        <dbReference type="ChEBI" id="CHEBI:15378"/>
        <dbReference type="ChEBI" id="CHEBI:29985"/>
        <dbReference type="ChEBI" id="CHEBI:30616"/>
        <dbReference type="ChEBI" id="CHEBI:43474"/>
        <dbReference type="ChEBI" id="CHEBI:134413"/>
        <dbReference type="ChEBI" id="CHEBI:456216"/>
        <dbReference type="EC" id="6.3.2.17"/>
    </reaction>
</comment>
<evidence type="ECO:0000256" key="8">
    <source>
        <dbReference type="ARBA" id="ARBA00022598"/>
    </source>
</evidence>
<evidence type="ECO:0000256" key="13">
    <source>
        <dbReference type="ARBA" id="ARBA00022909"/>
    </source>
</evidence>
<evidence type="ECO:0000256" key="2">
    <source>
        <dbReference type="ARBA" id="ARBA00004799"/>
    </source>
</evidence>
<keyword evidence="8 23" id="KW-0436">Ligase</keyword>
<evidence type="ECO:0000256" key="10">
    <source>
        <dbReference type="ARBA" id="ARBA00022741"/>
    </source>
</evidence>
<proteinExistence type="inferred from homology"/>
<evidence type="ECO:0000256" key="7">
    <source>
        <dbReference type="ARBA" id="ARBA00019357"/>
    </source>
</evidence>
<dbReference type="SUPFAM" id="SSF53623">
    <property type="entry name" value="MurD-like peptide ligases, catalytic domain"/>
    <property type="match status" value="1"/>
</dbReference>
<dbReference type="GO" id="GO:0004326">
    <property type="term" value="F:tetrahydrofolylpolyglutamate synthase activity"/>
    <property type="evidence" value="ECO:0007669"/>
    <property type="project" value="UniProtKB-EC"/>
</dbReference>
<dbReference type="PANTHER" id="PTHR11136:SF0">
    <property type="entry name" value="DIHYDROFOLATE SYNTHETASE-RELATED"/>
    <property type="match status" value="1"/>
</dbReference>
<name>A0A0C1C421_9BACT</name>
<evidence type="ECO:0000313" key="23">
    <source>
        <dbReference type="EMBL" id="KIA78271.1"/>
    </source>
</evidence>
<gene>
    <name evidence="23" type="primary">folC</name>
    <name evidence="23" type="ORF">DB43_EI00160</name>
</gene>
<dbReference type="GO" id="GO:0008841">
    <property type="term" value="F:dihydrofolate synthase activity"/>
    <property type="evidence" value="ECO:0007669"/>
    <property type="project" value="UniProtKB-EC"/>
</dbReference>
<evidence type="ECO:0000256" key="19">
    <source>
        <dbReference type="ARBA" id="ARBA00049035"/>
    </source>
</evidence>
<dbReference type="Proteomes" id="UP000031307">
    <property type="component" value="Unassembled WGS sequence"/>
</dbReference>
<evidence type="ECO:0000256" key="5">
    <source>
        <dbReference type="ARBA" id="ARBA00013023"/>
    </source>
</evidence>
<protein>
    <recommendedName>
        <fullName evidence="7">Dihydrofolate synthase/folylpolyglutamate synthase</fullName>
        <ecNumber evidence="5">6.3.2.12</ecNumber>
        <ecNumber evidence="6">6.3.2.17</ecNumber>
    </recommendedName>
    <alternativeName>
        <fullName evidence="16">Folylpoly-gamma-glutamate synthetase-dihydrofolate synthetase</fullName>
    </alternativeName>
    <alternativeName>
        <fullName evidence="14">Folylpolyglutamate synthetase</fullName>
    </alternativeName>
    <alternativeName>
        <fullName evidence="15">Tetrahydrofolylpolyglutamate synthase</fullName>
    </alternativeName>
</protein>
<dbReference type="InterPro" id="IPR013221">
    <property type="entry name" value="Mur_ligase_cen"/>
</dbReference>
<evidence type="ECO:0000256" key="14">
    <source>
        <dbReference type="ARBA" id="ARBA00030048"/>
    </source>
</evidence>
<dbReference type="GO" id="GO:0046872">
    <property type="term" value="F:metal ion binding"/>
    <property type="evidence" value="ECO:0007669"/>
    <property type="project" value="UniProtKB-KW"/>
</dbReference>
<evidence type="ECO:0000256" key="17">
    <source>
        <dbReference type="ARBA" id="ARBA00047493"/>
    </source>
</evidence>
<dbReference type="GO" id="GO:0005829">
    <property type="term" value="C:cytosol"/>
    <property type="evidence" value="ECO:0007669"/>
    <property type="project" value="TreeGrafter"/>
</dbReference>
<dbReference type="InterPro" id="IPR004101">
    <property type="entry name" value="Mur_ligase_C"/>
</dbReference>
<dbReference type="InterPro" id="IPR036615">
    <property type="entry name" value="Mur_ligase_C_dom_sf"/>
</dbReference>
<evidence type="ECO:0000256" key="20">
    <source>
        <dbReference type="ARBA" id="ARBA00049161"/>
    </source>
</evidence>
<reference evidence="23 24" key="1">
    <citation type="journal article" date="2014" name="Mol. Biol. Evol.">
        <title>Massive expansion of Ubiquitination-related gene families within the Chlamydiae.</title>
        <authorList>
            <person name="Domman D."/>
            <person name="Collingro A."/>
            <person name="Lagkouvardos I."/>
            <person name="Gehre L."/>
            <person name="Weinmaier T."/>
            <person name="Rattei T."/>
            <person name="Subtil A."/>
            <person name="Horn M."/>
        </authorList>
    </citation>
    <scope>NUCLEOTIDE SEQUENCE [LARGE SCALE GENOMIC DNA]</scope>
    <source>
        <strain evidence="23 24">OEW1</strain>
    </source>
</reference>
<dbReference type="RefSeq" id="WP_013924714.1">
    <property type="nucleotide sequence ID" value="NZ_BAWW01000007.1"/>
</dbReference>
<sequence>MSYVKLVKRLFAETNTRGMKLGLSNCLRLHHAMGRPCDSFKSIHVAGTNGKGSVTAKIAAGMQAAGYRVGRYVSPHIATFRERMSINGEMISEAEVVEILNELFAVADREKISPTFFELTTLLAFCFFARKKADIAVLETGLGGRLDATNIVHPILSVITSISVDHTEILGHTLEEIAKEKAGIIKSHVPVLIGPSVPHSIIQPIADELKSPLYSVSGTFFNPEQENCAIAERALQHLQLQEENIQQGLLACLPCRYEKIQTNIPIFLDVAHNPAGVEGLLKRARKDYSGVPFHIVCGFSRNKDLQTCLHLIAQEAKHIYLVSSTGEKAAPVSQLEAIIRTFVHLPEEIHSHLSIQQAVILAMQNASQDGGIVLICGTFYIMRDARMALGISEPIDPLELRD</sequence>
<organism evidence="23 24">
    <name type="scientific">Parachlamydia acanthamoebae</name>
    <dbReference type="NCBI Taxonomy" id="83552"/>
    <lineage>
        <taxon>Bacteria</taxon>
        <taxon>Pseudomonadati</taxon>
        <taxon>Chlamydiota</taxon>
        <taxon>Chlamydiia</taxon>
        <taxon>Parachlamydiales</taxon>
        <taxon>Parachlamydiaceae</taxon>
        <taxon>Parachlamydia</taxon>
    </lineage>
</organism>
<comment type="catalytic activity">
    <reaction evidence="20">
        <text>7,8-dihydropteroate + L-glutamate + ATP = 7,8-dihydrofolate + ADP + phosphate + H(+)</text>
        <dbReference type="Rhea" id="RHEA:23584"/>
        <dbReference type="ChEBI" id="CHEBI:15378"/>
        <dbReference type="ChEBI" id="CHEBI:17839"/>
        <dbReference type="ChEBI" id="CHEBI:29985"/>
        <dbReference type="ChEBI" id="CHEBI:30616"/>
        <dbReference type="ChEBI" id="CHEBI:43474"/>
        <dbReference type="ChEBI" id="CHEBI:57451"/>
        <dbReference type="ChEBI" id="CHEBI:456216"/>
        <dbReference type="EC" id="6.3.2.12"/>
    </reaction>
</comment>
<keyword evidence="10" id="KW-0547">Nucleotide-binding</keyword>
<dbReference type="Pfam" id="PF08245">
    <property type="entry name" value="Mur_ligase_M"/>
    <property type="match status" value="1"/>
</dbReference>
<evidence type="ECO:0000256" key="12">
    <source>
        <dbReference type="ARBA" id="ARBA00022842"/>
    </source>
</evidence>
<feature type="domain" description="Mur ligase C-terminal" evidence="21">
    <location>
        <begin position="256"/>
        <end position="378"/>
    </location>
</feature>
<dbReference type="PIRSF" id="PIRSF001563">
    <property type="entry name" value="Folylpolyglu_synth"/>
    <property type="match status" value="1"/>
</dbReference>
<evidence type="ECO:0000256" key="1">
    <source>
        <dbReference type="ARBA" id="ARBA00002714"/>
    </source>
</evidence>
<evidence type="ECO:0000256" key="18">
    <source>
        <dbReference type="ARBA" id="ARBA00047808"/>
    </source>
</evidence>
<evidence type="ECO:0000313" key="24">
    <source>
        <dbReference type="Proteomes" id="UP000031307"/>
    </source>
</evidence>
<accession>A0A0C1C421</accession>
<dbReference type="EC" id="6.3.2.12" evidence="5"/>
<dbReference type="EMBL" id="JSAM01000028">
    <property type="protein sequence ID" value="KIA78271.1"/>
    <property type="molecule type" value="Genomic_DNA"/>
</dbReference>